<evidence type="ECO:0000313" key="3">
    <source>
        <dbReference type="EMBL" id="MBO7745050.1"/>
    </source>
</evidence>
<reference evidence="3 4" key="1">
    <citation type="submission" date="2021-03" db="EMBL/GenBank/DDBJ databases">
        <title>Paenibacillus artemisicola MWE-103 whole genome sequence.</title>
        <authorList>
            <person name="Ham Y.J."/>
        </authorList>
    </citation>
    <scope>NUCLEOTIDE SEQUENCE [LARGE SCALE GENOMIC DNA]</scope>
    <source>
        <strain evidence="3 4">MWE-103</strain>
    </source>
</reference>
<accession>A0ABS3W9R6</accession>
<gene>
    <name evidence="3" type="ORF">I8J29_12645</name>
</gene>
<evidence type="ECO:0000256" key="1">
    <source>
        <dbReference type="SAM" id="Phobius"/>
    </source>
</evidence>
<evidence type="ECO:0000313" key="4">
    <source>
        <dbReference type="Proteomes" id="UP000670947"/>
    </source>
</evidence>
<dbReference type="RefSeq" id="WP_208847958.1">
    <property type="nucleotide sequence ID" value="NZ_JAGGDJ010000007.1"/>
</dbReference>
<feature type="transmembrane region" description="Helical" evidence="1">
    <location>
        <begin position="279"/>
        <end position="297"/>
    </location>
</feature>
<feature type="chain" id="PRO_5047211892" evidence="2">
    <location>
        <begin position="30"/>
        <end position="394"/>
    </location>
</feature>
<keyword evidence="1" id="KW-0472">Membrane</keyword>
<keyword evidence="2" id="KW-0732">Signal</keyword>
<dbReference type="PROSITE" id="PS00018">
    <property type="entry name" value="EF_HAND_1"/>
    <property type="match status" value="1"/>
</dbReference>
<dbReference type="InterPro" id="IPR018247">
    <property type="entry name" value="EF_Hand_1_Ca_BS"/>
</dbReference>
<proteinExistence type="predicted"/>
<feature type="transmembrane region" description="Helical" evidence="1">
    <location>
        <begin position="342"/>
        <end position="362"/>
    </location>
</feature>
<feature type="transmembrane region" description="Helical" evidence="1">
    <location>
        <begin position="216"/>
        <end position="242"/>
    </location>
</feature>
<feature type="transmembrane region" description="Helical" evidence="1">
    <location>
        <begin position="304"/>
        <end position="322"/>
    </location>
</feature>
<feature type="signal peptide" evidence="2">
    <location>
        <begin position="1"/>
        <end position="29"/>
    </location>
</feature>
<keyword evidence="4" id="KW-1185">Reference proteome</keyword>
<protein>
    <submittedName>
        <fullName evidence="3">HupE/UreJ family protein</fullName>
    </submittedName>
</protein>
<keyword evidence="1" id="KW-0812">Transmembrane</keyword>
<dbReference type="Pfam" id="PF13795">
    <property type="entry name" value="HupE_UreJ_2"/>
    <property type="match status" value="1"/>
</dbReference>
<dbReference type="Proteomes" id="UP000670947">
    <property type="component" value="Unassembled WGS sequence"/>
</dbReference>
<organism evidence="3 4">
    <name type="scientific">Paenibacillus artemisiicola</name>
    <dbReference type="NCBI Taxonomy" id="1172618"/>
    <lineage>
        <taxon>Bacteria</taxon>
        <taxon>Bacillati</taxon>
        <taxon>Bacillota</taxon>
        <taxon>Bacilli</taxon>
        <taxon>Bacillales</taxon>
        <taxon>Paenibacillaceae</taxon>
        <taxon>Paenibacillus</taxon>
    </lineage>
</organism>
<keyword evidence="1" id="KW-1133">Transmembrane helix</keyword>
<name>A0ABS3W9R6_9BACL</name>
<feature type="transmembrane region" description="Helical" evidence="1">
    <location>
        <begin position="371"/>
        <end position="388"/>
    </location>
</feature>
<evidence type="ECO:0000256" key="2">
    <source>
        <dbReference type="SAM" id="SignalP"/>
    </source>
</evidence>
<comment type="caution">
    <text evidence="3">The sequence shown here is derived from an EMBL/GenBank/DDBJ whole genome shotgun (WGS) entry which is preliminary data.</text>
</comment>
<sequence>MFRIRTATRISIVLSMLAFLLLPLGHADAHAYSAGYTTLTLTKANVEMTYALDELSVIELTAGDANQNGTLEPEEFDGVKDSFLALLQQDIQLTIDNVPQEWSQIESYALKREGDATKLFLTIEFPPVSASRSIALTDHLYLSDKVTANYVNLVKINYGKRESTSALSGKYRVWSMKLSESDYAALRQDPRSQADGNSSASGGTESPDGAAHASGWFSFFTLGMGHILGGYDHLLFLFSLLIARQTFKQYAKMITAFTIAHSITLTLTVLGLINVPAWFVEPAIALSICYVAVENIVRKKVSYRWVLTFLFGLIHGMGFADILKEMEIPKGELAIDLISFNLGIETIQIGLVALVLFPLVLLHRWKFSRRAVTAGSAIALILGAYWLIDRIVVL</sequence>
<dbReference type="EMBL" id="JAGGDJ010000007">
    <property type="protein sequence ID" value="MBO7745050.1"/>
    <property type="molecule type" value="Genomic_DNA"/>
</dbReference>
<dbReference type="InterPro" id="IPR032809">
    <property type="entry name" value="Put_HupE_UreJ"/>
</dbReference>
<feature type="transmembrane region" description="Helical" evidence="1">
    <location>
        <begin position="254"/>
        <end position="273"/>
    </location>
</feature>